<dbReference type="RefSeq" id="WP_006286200.1">
    <property type="nucleotide sequence ID" value="NZ_BALG01000133.1"/>
</dbReference>
<accession>M9LQ11</accession>
<dbReference type="PANTHER" id="PTHR43399:SF4">
    <property type="entry name" value="CELL WALL-ASSOCIATED PROTEASE"/>
    <property type="match status" value="1"/>
</dbReference>
<dbReference type="InterPro" id="IPR023828">
    <property type="entry name" value="Peptidase_S8_Ser-AS"/>
</dbReference>
<dbReference type="InterPro" id="IPR000209">
    <property type="entry name" value="Peptidase_S8/S53_dom"/>
</dbReference>
<keyword evidence="4" id="KW-0720">Serine protease</keyword>
<comment type="similarity">
    <text evidence="1 5">Belongs to the peptidase S8 family.</text>
</comment>
<dbReference type="PROSITE" id="PS51892">
    <property type="entry name" value="SUBTILASE"/>
    <property type="match status" value="1"/>
</dbReference>
<evidence type="ECO:0000313" key="7">
    <source>
        <dbReference type="EMBL" id="GAC42711.1"/>
    </source>
</evidence>
<evidence type="ECO:0000256" key="1">
    <source>
        <dbReference type="ARBA" id="ARBA00011073"/>
    </source>
</evidence>
<dbReference type="SUPFAM" id="SSF52743">
    <property type="entry name" value="Subtilisin-like"/>
    <property type="match status" value="1"/>
</dbReference>
<organism evidence="7 8">
    <name type="scientific">Paenibacillus popilliae ATCC 14706</name>
    <dbReference type="NCBI Taxonomy" id="1212764"/>
    <lineage>
        <taxon>Bacteria</taxon>
        <taxon>Bacillati</taxon>
        <taxon>Bacillota</taxon>
        <taxon>Bacilli</taxon>
        <taxon>Bacillales</taxon>
        <taxon>Paenibacillaceae</taxon>
        <taxon>Paenibacillus</taxon>
    </lineage>
</organism>
<evidence type="ECO:0000313" key="8">
    <source>
        <dbReference type="Proteomes" id="UP000029453"/>
    </source>
</evidence>
<keyword evidence="2 7" id="KW-0645">Protease</keyword>
<gene>
    <name evidence="7" type="ORF">PPOP_2071</name>
</gene>
<protein>
    <submittedName>
        <fullName evidence="7">Subtilisin-like serine protease</fullName>
    </submittedName>
</protein>
<evidence type="ECO:0000256" key="4">
    <source>
        <dbReference type="ARBA" id="ARBA00022825"/>
    </source>
</evidence>
<dbReference type="Proteomes" id="UP000029453">
    <property type="component" value="Unassembled WGS sequence"/>
</dbReference>
<dbReference type="InterPro" id="IPR051048">
    <property type="entry name" value="Peptidase_S8/S53_subtilisin"/>
</dbReference>
<reference evidence="7 8" key="1">
    <citation type="submission" date="2012-10" db="EMBL/GenBank/DDBJ databases">
        <title>Draft Genome Sequence of Paenibacillus popilliae ATCC 14706T.</title>
        <authorList>
            <person name="Iiyama K."/>
            <person name="Mori K."/>
            <person name="Mon H."/>
            <person name="Chieda Y."/>
            <person name="Lee J.M."/>
            <person name="Kusakabe T."/>
            <person name="Tashiro K."/>
            <person name="Asano S."/>
            <person name="Yasunaga-Aoki C."/>
            <person name="Shimizu S."/>
        </authorList>
    </citation>
    <scope>NUCLEOTIDE SEQUENCE [LARGE SCALE GENOMIC DNA]</scope>
    <source>
        <strain evidence="7 8">ATCC 14706</strain>
    </source>
</reference>
<dbReference type="InterPro" id="IPR036852">
    <property type="entry name" value="Peptidase_S8/S53_dom_sf"/>
</dbReference>
<keyword evidence="3" id="KW-0378">Hydrolase</keyword>
<comment type="caution">
    <text evidence="5">Lacks conserved residue(s) required for the propagation of feature annotation.</text>
</comment>
<sequence length="415" mass="45155">MLASFSSRGPALPDYTIKPDIAAPGVAITSSVPAWDGNYEHAYESSQGTSYASPHIAGAAALLVEYSRKNNLDLTPDEIKALIMNHAVDLKDRTGNLYKLTEQGAGRVDLKRCIEAPAIALVQETANVPLKDHPGAPFEYETGSLSFGAISPTNTYKKTVRLKSISNARQSYSVAIDWPTDGGIVTSSVATVSPGQMFDVILHIPAHVTGNFEGNIILKGDGGHEIRLPVNVYVGKQFEVPVIEKLRVSPKIFAPNGHPDHNKTKLSSQLNKKINDFKLTILNRHGEEVGDAYVNTMEENPGLLSNDWGGSLVGNPSIPLADGKYYLVPVVNGECLDDQRTPVWIDNTAPAVEVEKPEIWVDHPQERKGKITGAVNDSVLDNTNILIQDFIKMKAVNKATKEEYEVTIDKYGCEA</sequence>
<dbReference type="AlphaFoldDB" id="M9LQ11"/>
<dbReference type="Pfam" id="PF00082">
    <property type="entry name" value="Peptidase_S8"/>
    <property type="match status" value="1"/>
</dbReference>
<name>M9LQ11_PAEPP</name>
<evidence type="ECO:0000256" key="5">
    <source>
        <dbReference type="PROSITE-ProRule" id="PRU01240"/>
    </source>
</evidence>
<proteinExistence type="inferred from homology"/>
<dbReference type="GO" id="GO:0006508">
    <property type="term" value="P:proteolysis"/>
    <property type="evidence" value="ECO:0007669"/>
    <property type="project" value="UniProtKB-KW"/>
</dbReference>
<feature type="domain" description="Peptidase S8/S53" evidence="6">
    <location>
        <begin position="2"/>
        <end position="106"/>
    </location>
</feature>
<dbReference type="PANTHER" id="PTHR43399">
    <property type="entry name" value="SUBTILISIN-RELATED"/>
    <property type="match status" value="1"/>
</dbReference>
<evidence type="ECO:0000259" key="6">
    <source>
        <dbReference type="Pfam" id="PF00082"/>
    </source>
</evidence>
<dbReference type="PROSITE" id="PS00138">
    <property type="entry name" value="SUBTILASE_SER"/>
    <property type="match status" value="1"/>
</dbReference>
<keyword evidence="8" id="KW-1185">Reference proteome</keyword>
<evidence type="ECO:0000256" key="2">
    <source>
        <dbReference type="ARBA" id="ARBA00022670"/>
    </source>
</evidence>
<dbReference type="Gene3D" id="3.40.50.200">
    <property type="entry name" value="Peptidase S8/S53 domain"/>
    <property type="match status" value="1"/>
</dbReference>
<dbReference type="GO" id="GO:0004252">
    <property type="term" value="F:serine-type endopeptidase activity"/>
    <property type="evidence" value="ECO:0007669"/>
    <property type="project" value="InterPro"/>
</dbReference>
<evidence type="ECO:0000256" key="3">
    <source>
        <dbReference type="ARBA" id="ARBA00022801"/>
    </source>
</evidence>
<comment type="caution">
    <text evidence="7">The sequence shown here is derived from an EMBL/GenBank/DDBJ whole genome shotgun (WGS) entry which is preliminary data.</text>
</comment>
<dbReference type="EMBL" id="BALG01000133">
    <property type="protein sequence ID" value="GAC42711.1"/>
    <property type="molecule type" value="Genomic_DNA"/>
</dbReference>